<reference evidence="1" key="1">
    <citation type="submission" date="2022-04" db="EMBL/GenBank/DDBJ databases">
        <title>Genome of the entomopathogenic fungus Entomophthora muscae.</title>
        <authorList>
            <person name="Elya C."/>
            <person name="Lovett B.R."/>
            <person name="Lee E."/>
            <person name="Macias A.M."/>
            <person name="Hajek A.E."/>
            <person name="De Bivort B.L."/>
            <person name="Kasson M.T."/>
            <person name="De Fine Licht H.H."/>
            <person name="Stajich J.E."/>
        </authorList>
    </citation>
    <scope>NUCLEOTIDE SEQUENCE</scope>
    <source>
        <strain evidence="1">Berkeley</strain>
    </source>
</reference>
<keyword evidence="2" id="KW-1185">Reference proteome</keyword>
<dbReference type="Proteomes" id="UP001165960">
    <property type="component" value="Unassembled WGS sequence"/>
</dbReference>
<protein>
    <submittedName>
        <fullName evidence="1">Esa1p-associated factor</fullName>
    </submittedName>
</protein>
<evidence type="ECO:0000313" key="1">
    <source>
        <dbReference type="EMBL" id="KAJ9056202.1"/>
    </source>
</evidence>
<sequence>MSSSRRGKSAATARSSEELGASAEVASSLKNKEAEEAPAGANAPASGDAKSKAKLEFSKDEQILCYHGPLLYEAKVLKAEVWSEEKLASQKQSSRKTQPKGKGKNPDEDLPGPRYHIHYKGWKQRWDEWVTASRILKWTPSNLELQIKLNENMTNGKPRKATTAAASATTAQSTSSPKSPTPSKPSPLASRTARSSLKPETPQVAEPSPSVATPEVSAPIPASRPKRKIPEATGFRSKRLQAIRSQQAAAESPKNVAPEPEPTTRLRSNANKASANNSESESLSETSSESEKLSSSASDAPIAPAPPVTKAKPTPAEPQRNKRKIPKEEPPVQSNLLKQSITPIWDGPPRLELPIPDELKIHLIDQWDLISRCQELIPLPRNPSVRQILADYREHAIHAVVSEPSSANVISASGATQEPHENEMPSELRTKIDVINEVVDGIALYFSKALGSFLLYRFERPQHARLLALYPKARLYFQNGDSDSIQEEVDPIAPNSPAAKLMKSPTATEKDWDLLDIYGAEHLLRLFAYLPKLLSRSDLDEQGLSRIKVLLEDMLTYLSSRKNELFLDQFETAPPSYTKIVKME</sequence>
<proteinExistence type="predicted"/>
<organism evidence="1 2">
    <name type="scientific">Entomophthora muscae</name>
    <dbReference type="NCBI Taxonomy" id="34485"/>
    <lineage>
        <taxon>Eukaryota</taxon>
        <taxon>Fungi</taxon>
        <taxon>Fungi incertae sedis</taxon>
        <taxon>Zoopagomycota</taxon>
        <taxon>Entomophthoromycotina</taxon>
        <taxon>Entomophthoromycetes</taxon>
        <taxon>Entomophthorales</taxon>
        <taxon>Entomophthoraceae</taxon>
        <taxon>Entomophthora</taxon>
    </lineage>
</organism>
<accession>A0ACC2S1N4</accession>
<dbReference type="EMBL" id="QTSX02005999">
    <property type="protein sequence ID" value="KAJ9056202.1"/>
    <property type="molecule type" value="Genomic_DNA"/>
</dbReference>
<name>A0ACC2S1N4_9FUNG</name>
<comment type="caution">
    <text evidence="1">The sequence shown here is derived from an EMBL/GenBank/DDBJ whole genome shotgun (WGS) entry which is preliminary data.</text>
</comment>
<evidence type="ECO:0000313" key="2">
    <source>
        <dbReference type="Proteomes" id="UP001165960"/>
    </source>
</evidence>
<gene>
    <name evidence="1" type="primary">EAF3_1</name>
    <name evidence="1" type="ORF">DSO57_1035612</name>
</gene>